<dbReference type="EMBL" id="BMGJ01000005">
    <property type="protein sequence ID" value="GGD61607.1"/>
    <property type="molecule type" value="Genomic_DNA"/>
</dbReference>
<evidence type="ECO:0008006" key="4">
    <source>
        <dbReference type="Google" id="ProtNLM"/>
    </source>
</evidence>
<proteinExistence type="predicted"/>
<keyword evidence="3" id="KW-1185">Reference proteome</keyword>
<protein>
    <recommendedName>
        <fullName evidence="4">Transposase</fullName>
    </recommendedName>
</protein>
<dbReference type="Proteomes" id="UP000614272">
    <property type="component" value="Unassembled WGS sequence"/>
</dbReference>
<evidence type="ECO:0000313" key="3">
    <source>
        <dbReference type="Proteomes" id="UP000614272"/>
    </source>
</evidence>
<gene>
    <name evidence="2" type="ORF">GCM10011357_16180</name>
</gene>
<dbReference type="RefSeq" id="WP_099033710.1">
    <property type="nucleotide sequence ID" value="NZ_BMGJ01000005.1"/>
</dbReference>
<evidence type="ECO:0000256" key="1">
    <source>
        <dbReference type="SAM" id="MobiDB-lite"/>
    </source>
</evidence>
<reference evidence="3" key="1">
    <citation type="journal article" date="2019" name="Int. J. Syst. Evol. Microbiol.">
        <title>The Global Catalogue of Microorganisms (GCM) 10K type strain sequencing project: providing services to taxonomists for standard genome sequencing and annotation.</title>
        <authorList>
            <consortium name="The Broad Institute Genomics Platform"/>
            <consortium name="The Broad Institute Genome Sequencing Center for Infectious Disease"/>
            <person name="Wu L."/>
            <person name="Ma J."/>
        </authorList>
    </citation>
    <scope>NUCLEOTIDE SEQUENCE [LARGE SCALE GENOMIC DNA]</scope>
    <source>
        <strain evidence="3">CGMCC 1.12923</strain>
    </source>
</reference>
<sequence length="142" mass="16492">MTKRKNGAQIGHENVELVKSWIAERNFHRDWHEYAFNNRINRKALAQELDFARSVCVQNHAVRQLLEEAEGYWFQKKDEDKKSHEAARERAEKKASIQNSNNSALISRVAELEAENRDLNNRLKAFELQQAMIEGGSPGFKI</sequence>
<organism evidence="2 3">
    <name type="scientific">Lacimicrobium alkaliphilum</name>
    <dbReference type="NCBI Taxonomy" id="1526571"/>
    <lineage>
        <taxon>Bacteria</taxon>
        <taxon>Pseudomonadati</taxon>
        <taxon>Pseudomonadota</taxon>
        <taxon>Gammaproteobacteria</taxon>
        <taxon>Alteromonadales</taxon>
        <taxon>Alteromonadaceae</taxon>
        <taxon>Lacimicrobium</taxon>
    </lineage>
</organism>
<evidence type="ECO:0000313" key="2">
    <source>
        <dbReference type="EMBL" id="GGD61607.1"/>
    </source>
</evidence>
<comment type="caution">
    <text evidence="2">The sequence shown here is derived from an EMBL/GenBank/DDBJ whole genome shotgun (WGS) entry which is preliminary data.</text>
</comment>
<feature type="region of interest" description="Disordered" evidence="1">
    <location>
        <begin position="77"/>
        <end position="99"/>
    </location>
</feature>
<accession>A0ABQ1RBN5</accession>
<feature type="compositionally biased region" description="Basic and acidic residues" evidence="1">
    <location>
        <begin position="77"/>
        <end position="95"/>
    </location>
</feature>
<name>A0ABQ1RBN5_9ALTE</name>